<dbReference type="InParanoid" id="D3BSJ2"/>
<dbReference type="GO" id="GO:0006417">
    <property type="term" value="P:regulation of translation"/>
    <property type="evidence" value="ECO:0007669"/>
    <property type="project" value="UniProtKB-KW"/>
</dbReference>
<dbReference type="InterPro" id="IPR006575">
    <property type="entry name" value="RWD_dom"/>
</dbReference>
<dbReference type="InterPro" id="IPR048627">
    <property type="entry name" value="Sec10_HB"/>
</dbReference>
<dbReference type="RefSeq" id="XP_020427591.1">
    <property type="nucleotide sequence ID" value="XM_020581721.1"/>
</dbReference>
<feature type="compositionally biased region" description="Low complexity" evidence="10">
    <location>
        <begin position="421"/>
        <end position="445"/>
    </location>
</feature>
<organism evidence="12 13">
    <name type="scientific">Heterostelium pallidum (strain ATCC 26659 / Pp 5 / PN500)</name>
    <name type="common">Cellular slime mold</name>
    <name type="synonym">Polysphondylium pallidum</name>
    <dbReference type="NCBI Taxonomy" id="670386"/>
    <lineage>
        <taxon>Eukaryota</taxon>
        <taxon>Amoebozoa</taxon>
        <taxon>Evosea</taxon>
        <taxon>Eumycetozoa</taxon>
        <taxon>Dictyostelia</taxon>
        <taxon>Acytosteliales</taxon>
        <taxon>Acytosteliaceae</taxon>
        <taxon>Heterostelium</taxon>
    </lineage>
</organism>
<evidence type="ECO:0000259" key="11">
    <source>
        <dbReference type="SMART" id="SM00591"/>
    </source>
</evidence>
<feature type="compositionally biased region" description="Low complexity" evidence="10">
    <location>
        <begin position="356"/>
        <end position="370"/>
    </location>
</feature>
<evidence type="ECO:0000313" key="13">
    <source>
        <dbReference type="Proteomes" id="UP000001396"/>
    </source>
</evidence>
<comment type="similarity">
    <text evidence="2">Belongs to the SEC10 family.</text>
</comment>
<keyword evidence="8" id="KW-0346">Stress response</keyword>
<sequence>MRHILFFFVSLYNDDGMAGYTMLSPKYSPSIIIKVMSNDNKEQQDNEIIVISSMYTSLKCDDSSKWYTLLIRPDSDEQTGGEATDSLSTSSSSDDLDSLIHFTFSYQGTSYPSDEPPLFNVKSASFLAEHCELLNQKLRELWSPNEPVIFQAIQWLQTDAIPTLNQYIESQHASRKRNIYHQNKQQDQLQKTTITTEDKQQQQPRRKTPTIYTGQAVTDKKSRFQAHLAIVYSSEDVELVLDKLYTNKKIADATHNMYAYRIKMNDGQINEYYNDDGEAGAGDKMLFTLIKNECDRILIVVTRWFGGILLYFVNENSQFCCILISSLLSSLSFHHIAPIPMSAQESSPINNNAKSPLLTPQQTKQIPTTTTTADITSKLPATQPNVVQQILPIPKGAEERSAISSKTPLVQAESIKPDANSKVTSSNMPPSSSSSSASTSNVSPPLKSAAASSNVGLATNSFPTSTSKPNYMMPQQKIQQKQLTSDMFKGVDFTATQFVEDLTRKLVNDQMGSDGMRFDPVPFNTLFLETQIKLSQLESNIDSRLNDLVDECNQYAEEYKQKLHSLHKSYQEAFQYFRELERGVNTIGAQAVHFGDELDSVTQQKNKAQSALSLINYLLELNNENNSSQRSDIFTNSERIHELAQLVKKLSSVSEDIKEITILNKGKSEAESLTNTLENDLISQFERAQDRGDYEKMKQCATTLYDFNGGARCRATYVQKLKMFFDVASLRADENMAHQTTKRVIRKNVIVKDPRFKQFFSQILKDVTHEQNVIQAVFINQTSAMAMLITRIFEQRVKSFIDSVLLLEKTNLSFLQTLHIAYLKTKKKLVEPLASFGIHGIDFNGLLSSIFFPYQDGYINRELRSLEDILQGLVMEDSEMNEEGLNQEFTQTLIQQTEYALVRCLPLSPELNLGENIKAIFFLMLRGLCTDYIENKLDSASRLYPATDSRCLSTLNSLFMIILNVNQVVGQIQTQYQLYVSPLINQTNIQSQCSEQLHYNISSMEIKICKALESSLTTMVGLIDKSLLDQKRNDYLSEDYDNSVTPTCTAIIKLIHILYDLCKSCLQGKNLTIFTEELGLKIQFAFINHFKKFKIGQGPGALKLLSDLKSYKDASKIFKSHKVEESFDMLYDISKLHFVNAENFKSVIEGGALSRMPKADLIAFIKQRSDFKSLWLDML</sequence>
<dbReference type="InterPro" id="IPR036956">
    <property type="entry name" value="Impact_N_sf"/>
</dbReference>
<dbReference type="Pfam" id="PF07393">
    <property type="entry name" value="Sec10_HB"/>
    <property type="match status" value="2"/>
</dbReference>
<dbReference type="InterPro" id="IPR009976">
    <property type="entry name" value="Sec10-like"/>
</dbReference>
<keyword evidence="5" id="KW-0963">Cytoplasm</keyword>
<proteinExistence type="inferred from homology"/>
<keyword evidence="6" id="KW-0678">Repressor</keyword>
<dbReference type="FunCoup" id="D3BSJ2">
    <property type="interactions" value="631"/>
</dbReference>
<dbReference type="SMART" id="SM00591">
    <property type="entry name" value="RWD"/>
    <property type="match status" value="1"/>
</dbReference>
<feature type="compositionally biased region" description="Polar residues" evidence="10">
    <location>
        <begin position="182"/>
        <end position="195"/>
    </location>
</feature>
<dbReference type="Proteomes" id="UP000001396">
    <property type="component" value="Unassembled WGS sequence"/>
</dbReference>
<evidence type="ECO:0000256" key="5">
    <source>
        <dbReference type="ARBA" id="ARBA00022490"/>
    </source>
</evidence>
<evidence type="ECO:0000256" key="1">
    <source>
        <dbReference type="ARBA" id="ARBA00004496"/>
    </source>
</evidence>
<dbReference type="OMA" id="FIHTNTE"/>
<dbReference type="GO" id="GO:0000145">
    <property type="term" value="C:exocyst"/>
    <property type="evidence" value="ECO:0007669"/>
    <property type="project" value="TreeGrafter"/>
</dbReference>
<comment type="caution">
    <text evidence="12">The sequence shown here is derived from an EMBL/GenBank/DDBJ whole genome shotgun (WGS) entry which is preliminary data.</text>
</comment>
<dbReference type="Pfam" id="PF01205">
    <property type="entry name" value="Impact_N"/>
    <property type="match status" value="1"/>
</dbReference>
<keyword evidence="7" id="KW-0810">Translation regulation</keyword>
<reference evidence="12 13" key="1">
    <citation type="journal article" date="2011" name="Genome Res.">
        <title>Phylogeny-wide analysis of social amoeba genomes highlights ancient origins for complex intercellular communication.</title>
        <authorList>
            <person name="Heidel A.J."/>
            <person name="Lawal H.M."/>
            <person name="Felder M."/>
            <person name="Schilde C."/>
            <person name="Helps N.R."/>
            <person name="Tunggal B."/>
            <person name="Rivero F."/>
            <person name="John U."/>
            <person name="Schleicher M."/>
            <person name="Eichinger L."/>
            <person name="Platzer M."/>
            <person name="Noegel A.A."/>
            <person name="Schaap P."/>
            <person name="Gloeckner G."/>
        </authorList>
    </citation>
    <scope>NUCLEOTIDE SEQUENCE [LARGE SCALE GENOMIC DNA]</scope>
    <source>
        <strain evidence="13">ATCC 26659 / Pp 5 / PN500</strain>
    </source>
</reference>
<dbReference type="GO" id="GO:0006887">
    <property type="term" value="P:exocytosis"/>
    <property type="evidence" value="ECO:0007669"/>
    <property type="project" value="UniProtKB-KW"/>
</dbReference>
<evidence type="ECO:0000256" key="8">
    <source>
        <dbReference type="ARBA" id="ARBA00023016"/>
    </source>
</evidence>
<keyword evidence="3" id="KW-0813">Transport</keyword>
<dbReference type="SUPFAM" id="SSF54495">
    <property type="entry name" value="UBC-like"/>
    <property type="match status" value="1"/>
</dbReference>
<evidence type="ECO:0000256" key="3">
    <source>
        <dbReference type="ARBA" id="ARBA00022448"/>
    </source>
</evidence>
<dbReference type="InterPro" id="IPR001498">
    <property type="entry name" value="Impact_N"/>
</dbReference>
<dbReference type="GO" id="GO:0006893">
    <property type="term" value="P:Golgi to plasma membrane transport"/>
    <property type="evidence" value="ECO:0007669"/>
    <property type="project" value="TreeGrafter"/>
</dbReference>
<dbReference type="InterPro" id="IPR020568">
    <property type="entry name" value="Ribosomal_Su5_D2-typ_SF"/>
</dbReference>
<dbReference type="Gene3D" id="3.10.110.10">
    <property type="entry name" value="Ubiquitin Conjugating Enzyme"/>
    <property type="match status" value="1"/>
</dbReference>
<dbReference type="InterPro" id="IPR016135">
    <property type="entry name" value="UBQ-conjugating_enzyme/RWD"/>
</dbReference>
<dbReference type="STRING" id="670386.D3BSJ2"/>
<evidence type="ECO:0000256" key="4">
    <source>
        <dbReference type="ARBA" id="ARBA00022483"/>
    </source>
</evidence>
<keyword evidence="13" id="KW-1185">Reference proteome</keyword>
<evidence type="ECO:0000256" key="9">
    <source>
        <dbReference type="ARBA" id="ARBA00023054"/>
    </source>
</evidence>
<evidence type="ECO:0000256" key="2">
    <source>
        <dbReference type="ARBA" id="ARBA00006572"/>
    </source>
</evidence>
<name>D3BSJ2_HETP5</name>
<keyword evidence="4" id="KW-0268">Exocytosis</keyword>
<dbReference type="SUPFAM" id="SSF54211">
    <property type="entry name" value="Ribosomal protein S5 domain 2-like"/>
    <property type="match status" value="1"/>
</dbReference>
<evidence type="ECO:0000256" key="7">
    <source>
        <dbReference type="ARBA" id="ARBA00022845"/>
    </source>
</evidence>
<dbReference type="Pfam" id="PF05773">
    <property type="entry name" value="RWD"/>
    <property type="match status" value="1"/>
</dbReference>
<dbReference type="GeneID" id="31366430"/>
<feature type="region of interest" description="Disordered" evidence="10">
    <location>
        <begin position="182"/>
        <end position="209"/>
    </location>
</feature>
<dbReference type="Gene3D" id="3.30.230.30">
    <property type="entry name" value="Impact, N-terminal domain"/>
    <property type="match status" value="1"/>
</dbReference>
<protein>
    <submittedName>
        <fullName evidence="12">Exocyst complex subunit 5</fullName>
    </submittedName>
</protein>
<dbReference type="InterPro" id="IPR048625">
    <property type="entry name" value="Sec10_N"/>
</dbReference>
<dbReference type="AlphaFoldDB" id="D3BSJ2"/>
<gene>
    <name evidence="12" type="primary">exoc5</name>
    <name evidence="12" type="ORF">PPL_10961</name>
</gene>
<comment type="subcellular location">
    <subcellularLocation>
        <location evidence="1">Cytoplasm</location>
    </subcellularLocation>
</comment>
<feature type="domain" description="RWD" evidence="11">
    <location>
        <begin position="46"/>
        <end position="163"/>
    </location>
</feature>
<dbReference type="EMBL" id="ADBJ01000054">
    <property type="protein sequence ID" value="EFA75457.1"/>
    <property type="molecule type" value="Genomic_DNA"/>
</dbReference>
<evidence type="ECO:0000313" key="12">
    <source>
        <dbReference type="EMBL" id="EFA75457.1"/>
    </source>
</evidence>
<keyword evidence="9" id="KW-0175">Coiled coil</keyword>
<evidence type="ECO:0000256" key="10">
    <source>
        <dbReference type="SAM" id="MobiDB-lite"/>
    </source>
</evidence>
<evidence type="ECO:0000256" key="6">
    <source>
        <dbReference type="ARBA" id="ARBA00022491"/>
    </source>
</evidence>
<feature type="region of interest" description="Disordered" evidence="10">
    <location>
        <begin position="344"/>
        <end position="370"/>
    </location>
</feature>
<accession>D3BSJ2</accession>
<dbReference type="PANTHER" id="PTHR12100:SF0">
    <property type="entry name" value="EXOCYST COMPLEX COMPONENT 5"/>
    <property type="match status" value="1"/>
</dbReference>
<dbReference type="Pfam" id="PF20667">
    <property type="entry name" value="Sec10_N"/>
    <property type="match status" value="1"/>
</dbReference>
<feature type="region of interest" description="Disordered" evidence="10">
    <location>
        <begin position="397"/>
        <end position="457"/>
    </location>
</feature>
<feature type="compositionally biased region" description="Polar residues" evidence="10">
    <location>
        <begin position="344"/>
        <end position="354"/>
    </location>
</feature>
<dbReference type="PANTHER" id="PTHR12100">
    <property type="entry name" value="SEC10"/>
    <property type="match status" value="1"/>
</dbReference>